<name>W8C4X7_CERCA</name>
<protein>
    <submittedName>
        <fullName evidence="3">(Mediterranean fruit fly) hypothetical protein</fullName>
    </submittedName>
</protein>
<keyword evidence="2" id="KW-0732">Signal</keyword>
<dbReference type="EMBL" id="CAJHJT010000034">
    <property type="protein sequence ID" value="CAD7004819.1"/>
    <property type="molecule type" value="Genomic_DNA"/>
</dbReference>
<keyword evidence="1" id="KW-0812">Transmembrane</keyword>
<sequence length="185" mass="20568">MCTLKLIILLQLCAVQAIWANAADGENLSHAEAAALPYSLKTSNSNKNDERYKLLAMNSLNDQTADHELVETNNRNNLQKRRSGDAWDRLSLQYKTQLSQVNPVDDFGYYNPHSVAPHTFPADVSHFGGVGTAPSLPLALMLIVNIGILFYSFIGIFSAFPAATGGLNFRLPYHPYIRREESENK</sequence>
<keyword evidence="5" id="KW-1185">Reference proteome</keyword>
<evidence type="ECO:0000313" key="4">
    <source>
        <dbReference type="EMBL" id="JAC01337.1"/>
    </source>
</evidence>
<dbReference type="Proteomes" id="UP000606786">
    <property type="component" value="Unassembled WGS sequence"/>
</dbReference>
<feature type="chain" id="PRO_5036441948" evidence="2">
    <location>
        <begin position="18"/>
        <end position="185"/>
    </location>
</feature>
<dbReference type="AlphaFoldDB" id="W8C4X7"/>
<feature type="signal peptide" evidence="2">
    <location>
        <begin position="1"/>
        <end position="17"/>
    </location>
</feature>
<keyword evidence="1" id="KW-1133">Transmembrane helix</keyword>
<evidence type="ECO:0000313" key="3">
    <source>
        <dbReference type="EMBL" id="CAD7004819.1"/>
    </source>
</evidence>
<dbReference type="EMBL" id="GAMC01005219">
    <property type="protein sequence ID" value="JAC01337.1"/>
    <property type="molecule type" value="mRNA"/>
</dbReference>
<reference evidence="4" key="1">
    <citation type="submission" date="2013-07" db="EMBL/GenBank/DDBJ databases">
        <authorList>
            <person name="Geib S."/>
        </authorList>
    </citation>
    <scope>NUCLEOTIDE SEQUENCE</scope>
</reference>
<gene>
    <name evidence="3" type="ORF">CCAP1982_LOCUS13208</name>
</gene>
<evidence type="ECO:0000256" key="1">
    <source>
        <dbReference type="SAM" id="Phobius"/>
    </source>
</evidence>
<evidence type="ECO:0000313" key="5">
    <source>
        <dbReference type="Proteomes" id="UP000606786"/>
    </source>
</evidence>
<evidence type="ECO:0000256" key="2">
    <source>
        <dbReference type="SAM" id="SignalP"/>
    </source>
</evidence>
<feature type="transmembrane region" description="Helical" evidence="1">
    <location>
        <begin position="138"/>
        <end position="160"/>
    </location>
</feature>
<keyword evidence="1" id="KW-0472">Membrane</keyword>
<accession>W8C4X7</accession>
<reference evidence="3" key="3">
    <citation type="submission" date="2020-11" db="EMBL/GenBank/DDBJ databases">
        <authorList>
            <person name="Whitehead M."/>
        </authorList>
    </citation>
    <scope>NUCLEOTIDE SEQUENCE</scope>
    <source>
        <strain evidence="3">EGII</strain>
    </source>
</reference>
<proteinExistence type="evidence at transcript level"/>
<organism evidence="4">
    <name type="scientific">Ceratitis capitata</name>
    <name type="common">Mediterranean fruit fly</name>
    <name type="synonym">Tephritis capitata</name>
    <dbReference type="NCBI Taxonomy" id="7213"/>
    <lineage>
        <taxon>Eukaryota</taxon>
        <taxon>Metazoa</taxon>
        <taxon>Ecdysozoa</taxon>
        <taxon>Arthropoda</taxon>
        <taxon>Hexapoda</taxon>
        <taxon>Insecta</taxon>
        <taxon>Pterygota</taxon>
        <taxon>Neoptera</taxon>
        <taxon>Endopterygota</taxon>
        <taxon>Diptera</taxon>
        <taxon>Brachycera</taxon>
        <taxon>Muscomorpha</taxon>
        <taxon>Tephritoidea</taxon>
        <taxon>Tephritidae</taxon>
        <taxon>Ceratitis</taxon>
        <taxon>Ceratitis</taxon>
    </lineage>
</organism>
<reference evidence="4" key="2">
    <citation type="journal article" date="2014" name="BMC Genomics">
        <title>A genomic perspective to assessing quality of mass-reared SIT flies used in Mediterranean fruit fly (Ceratitis capitata) eradication in California.</title>
        <authorList>
            <person name="Calla B."/>
            <person name="Hall B."/>
            <person name="Hou S."/>
            <person name="Geib S.M."/>
        </authorList>
    </citation>
    <scope>NUCLEOTIDE SEQUENCE</scope>
</reference>